<dbReference type="Gene3D" id="2.40.110.10">
    <property type="entry name" value="Butyryl-CoA Dehydrogenase, subunit A, domain 2"/>
    <property type="match status" value="1"/>
</dbReference>
<dbReference type="AlphaFoldDB" id="A0A0K2LAA7"/>
<protein>
    <submittedName>
        <fullName evidence="9">Acyl-CoA dehydrogenase</fullName>
    </submittedName>
</protein>
<dbReference type="STRING" id="1074467.JP39_01275"/>
<dbReference type="GO" id="GO:0003995">
    <property type="term" value="F:acyl-CoA dehydrogenase activity"/>
    <property type="evidence" value="ECO:0007669"/>
    <property type="project" value="TreeGrafter"/>
</dbReference>
<feature type="domain" description="Acyl-CoA dehydrogenase/oxidase C-terminal" evidence="6">
    <location>
        <begin position="230"/>
        <end position="366"/>
    </location>
</feature>
<evidence type="ECO:0000256" key="2">
    <source>
        <dbReference type="ARBA" id="ARBA00009347"/>
    </source>
</evidence>
<dbReference type="InterPro" id="IPR036250">
    <property type="entry name" value="AcylCo_DH-like_C"/>
</dbReference>
<dbReference type="Pfam" id="PF02771">
    <property type="entry name" value="Acyl-CoA_dh_N"/>
    <property type="match status" value="1"/>
</dbReference>
<dbReference type="KEGG" id="lhi:JP39_01275"/>
<dbReference type="InterPro" id="IPR046373">
    <property type="entry name" value="Acyl-CoA_Oxase/DH_mid-dom_sf"/>
</dbReference>
<evidence type="ECO:0000256" key="1">
    <source>
        <dbReference type="ARBA" id="ARBA00001974"/>
    </source>
</evidence>
<dbReference type="Gene3D" id="1.10.540.10">
    <property type="entry name" value="Acyl-CoA dehydrogenase/oxidase, N-terminal domain"/>
    <property type="match status" value="1"/>
</dbReference>
<evidence type="ECO:0000313" key="10">
    <source>
        <dbReference type="Proteomes" id="UP000061546"/>
    </source>
</evidence>
<evidence type="ECO:0000259" key="7">
    <source>
        <dbReference type="Pfam" id="PF02770"/>
    </source>
</evidence>
<accession>A0A0K2LAA7</accession>
<name>A0A0K2LAA7_9LACO</name>
<feature type="domain" description="Acyl-CoA oxidase/dehydrogenase middle" evidence="7">
    <location>
        <begin position="118"/>
        <end position="208"/>
    </location>
</feature>
<feature type="domain" description="Acyl-CoA dehydrogenase/oxidase N-terminal" evidence="8">
    <location>
        <begin position="9"/>
        <end position="112"/>
    </location>
</feature>
<keyword evidence="10" id="KW-1185">Reference proteome</keyword>
<dbReference type="RefSeq" id="WP_041499773.1">
    <property type="nucleotide sequence ID" value="NZ_BJDV01000014.1"/>
</dbReference>
<dbReference type="SUPFAM" id="SSF47203">
    <property type="entry name" value="Acyl-CoA dehydrogenase C-terminal domain-like"/>
    <property type="match status" value="1"/>
</dbReference>
<evidence type="ECO:0000256" key="4">
    <source>
        <dbReference type="ARBA" id="ARBA00022827"/>
    </source>
</evidence>
<dbReference type="OrthoDB" id="9802447at2"/>
<evidence type="ECO:0000256" key="3">
    <source>
        <dbReference type="ARBA" id="ARBA00022630"/>
    </source>
</evidence>
<dbReference type="Gene3D" id="1.20.140.10">
    <property type="entry name" value="Butyryl-CoA Dehydrogenase, subunit A, domain 3"/>
    <property type="match status" value="1"/>
</dbReference>
<evidence type="ECO:0000256" key="5">
    <source>
        <dbReference type="RuleBase" id="RU362125"/>
    </source>
</evidence>
<dbReference type="GO" id="GO:0050660">
    <property type="term" value="F:flavin adenine dinucleotide binding"/>
    <property type="evidence" value="ECO:0007669"/>
    <property type="project" value="InterPro"/>
</dbReference>
<dbReference type="PANTHER" id="PTHR43884:SF12">
    <property type="entry name" value="ISOVALERYL-COA DEHYDROGENASE, MITOCHONDRIAL-RELATED"/>
    <property type="match status" value="1"/>
</dbReference>
<dbReference type="Pfam" id="PF02770">
    <property type="entry name" value="Acyl-CoA_dh_M"/>
    <property type="match status" value="1"/>
</dbReference>
<dbReference type="Pfam" id="PF00441">
    <property type="entry name" value="Acyl-CoA_dh_1"/>
    <property type="match status" value="1"/>
</dbReference>
<sequence length="374" mass="41363">MDQKQTSKEILLRMVKSFTENEVAPYDMEIDQTRSYVNDLLNKIKKYDFLSTMLPEEYGGAGFDGETTAAMINEIARGNASLGVTLEGHFKSIDQIVKYGNQSLKDEYLPQAKSRIIAFSMTEPSGGSNPLGITSHAEKKGDKWIINGDKIMITNGGLAEIYCVMVKTAPKELSFFVVDKDMDGFEFGKQENFLGLTGVPVGEIVMNNIEVDENHLLGKVGMGKEIGDSAHNDARVLMGAVLTGIMEHELNIVTDYATHRKAMDTPIIQMQGIQRKIADIAVAKETTKLLYQKAAWLKDHRQDYEEEAAMAKAYGSRSAVKSGDDALQILGGYGYSLDYPVEHLIRDARAMEIAEGTVEKMRTAIALIEAKNRA</sequence>
<comment type="similarity">
    <text evidence="2 5">Belongs to the acyl-CoA dehydrogenase family.</text>
</comment>
<organism evidence="9 10">
    <name type="scientific">Companilactobacillus heilongjiangensis</name>
    <dbReference type="NCBI Taxonomy" id="1074467"/>
    <lineage>
        <taxon>Bacteria</taxon>
        <taxon>Bacillati</taxon>
        <taxon>Bacillota</taxon>
        <taxon>Bacilli</taxon>
        <taxon>Lactobacillales</taxon>
        <taxon>Lactobacillaceae</taxon>
        <taxon>Companilactobacillus</taxon>
    </lineage>
</organism>
<proteinExistence type="inferred from homology"/>
<keyword evidence="3 5" id="KW-0285">Flavoprotein</keyword>
<dbReference type="EMBL" id="CP012559">
    <property type="protein sequence ID" value="ALB28118.1"/>
    <property type="molecule type" value="Genomic_DNA"/>
</dbReference>
<evidence type="ECO:0000259" key="6">
    <source>
        <dbReference type="Pfam" id="PF00441"/>
    </source>
</evidence>
<dbReference type="InterPro" id="IPR013786">
    <property type="entry name" value="AcylCoA_DH/ox_N"/>
</dbReference>
<reference evidence="9 10" key="1">
    <citation type="submission" date="2015-08" db="EMBL/GenBank/DDBJ databases">
        <title>Genomic sequence of Lactobacillus heilongjiangensis DSM 28069, isolated from Chinese traditional pickle.</title>
        <authorList>
            <person name="Jiang X."/>
            <person name="Zheng B."/>
            <person name="Cheng H."/>
        </authorList>
    </citation>
    <scope>NUCLEOTIDE SEQUENCE [LARGE SCALE GENOMIC DNA]</scope>
    <source>
        <strain evidence="9 10">DSM 28069</strain>
    </source>
</reference>
<evidence type="ECO:0000313" key="9">
    <source>
        <dbReference type="EMBL" id="ALB28118.1"/>
    </source>
</evidence>
<dbReference type="SUPFAM" id="SSF56645">
    <property type="entry name" value="Acyl-CoA dehydrogenase NM domain-like"/>
    <property type="match status" value="1"/>
</dbReference>
<dbReference type="InterPro" id="IPR037069">
    <property type="entry name" value="AcylCoA_DH/ox_N_sf"/>
</dbReference>
<evidence type="ECO:0000259" key="8">
    <source>
        <dbReference type="Pfam" id="PF02771"/>
    </source>
</evidence>
<comment type="cofactor">
    <cofactor evidence="1 5">
        <name>FAD</name>
        <dbReference type="ChEBI" id="CHEBI:57692"/>
    </cofactor>
</comment>
<dbReference type="Proteomes" id="UP000061546">
    <property type="component" value="Chromosome"/>
</dbReference>
<gene>
    <name evidence="9" type="ORF">JP39_01275</name>
</gene>
<keyword evidence="5" id="KW-0560">Oxidoreductase</keyword>
<dbReference type="PANTHER" id="PTHR43884">
    <property type="entry name" value="ACYL-COA DEHYDROGENASE"/>
    <property type="match status" value="1"/>
</dbReference>
<keyword evidence="4 5" id="KW-0274">FAD</keyword>
<dbReference type="InterPro" id="IPR009100">
    <property type="entry name" value="AcylCoA_DH/oxidase_NM_dom_sf"/>
</dbReference>
<dbReference type="InterPro" id="IPR006091">
    <property type="entry name" value="Acyl-CoA_Oxase/DH_mid-dom"/>
</dbReference>
<dbReference type="InterPro" id="IPR009075">
    <property type="entry name" value="AcylCo_DH/oxidase_C"/>
</dbReference>